<proteinExistence type="predicted"/>
<dbReference type="Pfam" id="PF10604">
    <property type="entry name" value="Polyketide_cyc2"/>
    <property type="match status" value="1"/>
</dbReference>
<dbReference type="InterPro" id="IPR023393">
    <property type="entry name" value="START-like_dom_sf"/>
</dbReference>
<evidence type="ECO:0000313" key="3">
    <source>
        <dbReference type="EMBL" id="PCK25915.1"/>
    </source>
</evidence>
<dbReference type="EMBL" id="NOVD01000012">
    <property type="protein sequence ID" value="PCK25915.1"/>
    <property type="molecule type" value="Genomic_DNA"/>
</dbReference>
<evidence type="ECO:0000256" key="1">
    <source>
        <dbReference type="SAM" id="MobiDB-lite"/>
    </source>
</evidence>
<name>A0A069JBX8_RHOSG</name>
<dbReference type="Gene3D" id="3.30.530.20">
    <property type="match status" value="1"/>
</dbReference>
<dbReference type="Proteomes" id="UP001217325">
    <property type="component" value="Unassembled WGS sequence"/>
</dbReference>
<dbReference type="CDD" id="cd08865">
    <property type="entry name" value="SRPBCC_10"/>
    <property type="match status" value="1"/>
</dbReference>
<comment type="caution">
    <text evidence="3">The sequence shown here is derived from an EMBL/GenBank/DDBJ whole genome shotgun (WGS) entry which is preliminary data.</text>
</comment>
<dbReference type="GeneID" id="57485969"/>
<feature type="region of interest" description="Disordered" evidence="1">
    <location>
        <begin position="69"/>
        <end position="91"/>
    </location>
</feature>
<dbReference type="RefSeq" id="WP_007736117.1">
    <property type="nucleotide sequence ID" value="NZ_AP023172.1"/>
</dbReference>
<dbReference type="AlphaFoldDB" id="A0A069JBX8"/>
<protein>
    <submittedName>
        <fullName evidence="2">SRPBCC family protein</fullName>
    </submittedName>
</protein>
<evidence type="ECO:0000313" key="4">
    <source>
        <dbReference type="Proteomes" id="UP000230886"/>
    </source>
</evidence>
<dbReference type="SUPFAM" id="SSF55961">
    <property type="entry name" value="Bet v1-like"/>
    <property type="match status" value="1"/>
</dbReference>
<accession>A0A069JBX8</accession>
<reference evidence="3 4" key="1">
    <citation type="submission" date="2017-07" db="EMBL/GenBank/DDBJ databases">
        <title>Draft sequence of Rhodococcus enclensis 23b-28.</title>
        <authorList>
            <person name="Besaury L."/>
            <person name="Sancelme M."/>
            <person name="Amato P."/>
            <person name="Lallement A."/>
            <person name="Delort A.-M."/>
        </authorList>
    </citation>
    <scope>NUCLEOTIDE SEQUENCE [LARGE SCALE GENOMIC DNA]</scope>
    <source>
        <strain evidence="3 4">23b-28</strain>
    </source>
</reference>
<dbReference type="InterPro" id="IPR019587">
    <property type="entry name" value="Polyketide_cyclase/dehydratase"/>
</dbReference>
<gene>
    <name evidence="3" type="ORF">CHR55_18190</name>
    <name evidence="2" type="ORF">PXH69_30070</name>
</gene>
<reference evidence="2" key="2">
    <citation type="submission" date="2023-02" db="EMBL/GenBank/DDBJ databases">
        <title>A novel hydrolase synthesized by Rhodococcus erythropolis HQ is responsible for the detoxification of Zearalenone.</title>
        <authorList>
            <person name="Hu J."/>
            <person name="Xu J."/>
        </authorList>
    </citation>
    <scope>NUCLEOTIDE SEQUENCE</scope>
    <source>
        <strain evidence="2">HQ</strain>
    </source>
</reference>
<feature type="compositionally biased region" description="Low complexity" evidence="1">
    <location>
        <begin position="76"/>
        <end position="89"/>
    </location>
</feature>
<organism evidence="3 4">
    <name type="scientific">Rhodococcus qingshengii</name>
    <dbReference type="NCBI Taxonomy" id="334542"/>
    <lineage>
        <taxon>Bacteria</taxon>
        <taxon>Bacillati</taxon>
        <taxon>Actinomycetota</taxon>
        <taxon>Actinomycetes</taxon>
        <taxon>Mycobacteriales</taxon>
        <taxon>Nocardiaceae</taxon>
        <taxon>Rhodococcus</taxon>
        <taxon>Rhodococcus erythropolis group</taxon>
    </lineage>
</organism>
<accession>A0A1C4GHZ7</accession>
<evidence type="ECO:0000313" key="2">
    <source>
        <dbReference type="EMBL" id="MDE8649229.1"/>
    </source>
</evidence>
<dbReference type="EMBL" id="JARDXE010000025">
    <property type="protein sequence ID" value="MDE8649229.1"/>
    <property type="molecule type" value="Genomic_DNA"/>
</dbReference>
<dbReference type="Proteomes" id="UP000230886">
    <property type="component" value="Unassembled WGS sequence"/>
</dbReference>
<sequence>MPTVEQSVEIALPPKDVWEYIAVAENWPNWENSMVECKQITDGPMGVGSRWHGVSRILGKRLEWTSEFTEYDPPRSSKSTSVESPVSFSQTTTCEEVGDGTRVTYRLDSESGLGGVFGKMADPIVTKAFSRTVRVSLENLADILVHAE</sequence>